<sequence>MIEVRNLTKRYGDKLAVNDISFKVEKGEILGFLGPNGAGKSTTMNMLTGYISSTSGDVLIDGVNILDDPKKAKANIGYLPEIPPLYVDMTVEAYLGFVYDMKKCKLPRKAHLKDVCSLCKIEDVRGRIIKNLSKGYRQRVGLAQALINNPPVLILDEPTVGLDPNQIIEIRSLIKKLGKKHTVILSSHILPEIQAVCDRIIIINRGMVAADGTADEIAKNITNEHKMTLRIEGPTHTADDKRLIAEKIRAMDGVKYVRADMEREKGIYDYDIETDGKTDIRRALNKLCADNGWNILMLQLSDLTLEDIFLKITMDEGLSKSDDKGGKSKPRIEIKTTASGKLRAVQEDDEEEESSIVDSGDEDTAADSTENNGGEE</sequence>
<dbReference type="AlphaFoldDB" id="A0A1K1NSX8"/>
<feature type="region of interest" description="Disordered" evidence="5">
    <location>
        <begin position="319"/>
        <end position="376"/>
    </location>
</feature>
<dbReference type="InterPro" id="IPR003593">
    <property type="entry name" value="AAA+_ATPase"/>
</dbReference>
<dbReference type="SMART" id="SM00382">
    <property type="entry name" value="AAA"/>
    <property type="match status" value="1"/>
</dbReference>
<dbReference type="PANTHER" id="PTHR43335">
    <property type="entry name" value="ABC TRANSPORTER, ATP-BINDING PROTEIN"/>
    <property type="match status" value="1"/>
</dbReference>
<dbReference type="Proteomes" id="UP000183461">
    <property type="component" value="Unassembled WGS sequence"/>
</dbReference>
<feature type="compositionally biased region" description="Basic and acidic residues" evidence="5">
    <location>
        <begin position="319"/>
        <end position="334"/>
    </location>
</feature>
<feature type="compositionally biased region" description="Polar residues" evidence="5">
    <location>
        <begin position="366"/>
        <end position="376"/>
    </location>
</feature>
<feature type="compositionally biased region" description="Acidic residues" evidence="5">
    <location>
        <begin position="347"/>
        <end position="365"/>
    </location>
</feature>
<dbReference type="GO" id="GO:0005524">
    <property type="term" value="F:ATP binding"/>
    <property type="evidence" value="ECO:0007669"/>
    <property type="project" value="UniProtKB-KW"/>
</dbReference>
<keyword evidence="4 7" id="KW-0067">ATP-binding</keyword>
<organism evidence="7 8">
    <name type="scientific">Ruminococcus flavefaciens</name>
    <dbReference type="NCBI Taxonomy" id="1265"/>
    <lineage>
        <taxon>Bacteria</taxon>
        <taxon>Bacillati</taxon>
        <taxon>Bacillota</taxon>
        <taxon>Clostridia</taxon>
        <taxon>Eubacteriales</taxon>
        <taxon>Oscillospiraceae</taxon>
        <taxon>Ruminococcus</taxon>
    </lineage>
</organism>
<dbReference type="InterPro" id="IPR003439">
    <property type="entry name" value="ABC_transporter-like_ATP-bd"/>
</dbReference>
<feature type="domain" description="ABC transporter" evidence="6">
    <location>
        <begin position="2"/>
        <end position="230"/>
    </location>
</feature>
<dbReference type="SUPFAM" id="SSF52540">
    <property type="entry name" value="P-loop containing nucleoside triphosphate hydrolases"/>
    <property type="match status" value="1"/>
</dbReference>
<evidence type="ECO:0000256" key="2">
    <source>
        <dbReference type="ARBA" id="ARBA00022448"/>
    </source>
</evidence>
<protein>
    <submittedName>
        <fullName evidence="7">ABC-2 type transport system ATP-binding protein</fullName>
    </submittedName>
</protein>
<gene>
    <name evidence="7" type="ORF">SAMN02910280_2234</name>
</gene>
<dbReference type="PANTHER" id="PTHR43335:SF4">
    <property type="entry name" value="ABC TRANSPORTER, ATP-BINDING PROTEIN"/>
    <property type="match status" value="1"/>
</dbReference>
<dbReference type="GO" id="GO:0016887">
    <property type="term" value="F:ATP hydrolysis activity"/>
    <property type="evidence" value="ECO:0007669"/>
    <property type="project" value="InterPro"/>
</dbReference>
<keyword evidence="2" id="KW-0813">Transport</keyword>
<accession>A0A1K1NSX8</accession>
<evidence type="ECO:0000256" key="1">
    <source>
        <dbReference type="ARBA" id="ARBA00005417"/>
    </source>
</evidence>
<proteinExistence type="inferred from homology"/>
<evidence type="ECO:0000313" key="7">
    <source>
        <dbReference type="EMBL" id="SFW38341.1"/>
    </source>
</evidence>
<dbReference type="Pfam" id="PF00005">
    <property type="entry name" value="ABC_tran"/>
    <property type="match status" value="1"/>
</dbReference>
<comment type="similarity">
    <text evidence="1">Belongs to the ABC transporter superfamily.</text>
</comment>
<keyword evidence="3" id="KW-0547">Nucleotide-binding</keyword>
<dbReference type="CDD" id="cd03230">
    <property type="entry name" value="ABC_DR_subfamily_A"/>
    <property type="match status" value="1"/>
</dbReference>
<dbReference type="Gene3D" id="3.40.50.300">
    <property type="entry name" value="P-loop containing nucleotide triphosphate hydrolases"/>
    <property type="match status" value="1"/>
</dbReference>
<evidence type="ECO:0000256" key="3">
    <source>
        <dbReference type="ARBA" id="ARBA00022741"/>
    </source>
</evidence>
<evidence type="ECO:0000256" key="5">
    <source>
        <dbReference type="SAM" id="MobiDB-lite"/>
    </source>
</evidence>
<dbReference type="RefSeq" id="WP_072300462.1">
    <property type="nucleotide sequence ID" value="NZ_FPIP01000005.1"/>
</dbReference>
<evidence type="ECO:0000259" key="6">
    <source>
        <dbReference type="PROSITE" id="PS50893"/>
    </source>
</evidence>
<reference evidence="8" key="1">
    <citation type="submission" date="2016-11" db="EMBL/GenBank/DDBJ databases">
        <authorList>
            <person name="Varghese N."/>
            <person name="Submissions S."/>
        </authorList>
    </citation>
    <scope>NUCLEOTIDE SEQUENCE [LARGE SCALE GENOMIC DNA]</scope>
    <source>
        <strain evidence="8">YL228</strain>
    </source>
</reference>
<evidence type="ECO:0000313" key="8">
    <source>
        <dbReference type="Proteomes" id="UP000183461"/>
    </source>
</evidence>
<evidence type="ECO:0000256" key="4">
    <source>
        <dbReference type="ARBA" id="ARBA00022840"/>
    </source>
</evidence>
<dbReference type="EMBL" id="FPIP01000005">
    <property type="protein sequence ID" value="SFW38341.1"/>
    <property type="molecule type" value="Genomic_DNA"/>
</dbReference>
<dbReference type="PROSITE" id="PS50893">
    <property type="entry name" value="ABC_TRANSPORTER_2"/>
    <property type="match status" value="1"/>
</dbReference>
<dbReference type="InterPro" id="IPR027417">
    <property type="entry name" value="P-loop_NTPase"/>
</dbReference>
<name>A0A1K1NSX8_RUMFL</name>